<dbReference type="AlphaFoldDB" id="A0A124JTC1"/>
<dbReference type="RefSeq" id="WP_067912325.1">
    <property type="nucleotide sequence ID" value="NZ_KQ954246.1"/>
</dbReference>
<feature type="transmembrane region" description="Helical" evidence="1">
    <location>
        <begin position="20"/>
        <end position="38"/>
    </location>
</feature>
<dbReference type="Proteomes" id="UP000058012">
    <property type="component" value="Unassembled WGS sequence"/>
</dbReference>
<proteinExistence type="predicted"/>
<dbReference type="STRING" id="1117702.AQZ52_14175"/>
<evidence type="ECO:0000313" key="3">
    <source>
        <dbReference type="Proteomes" id="UP000058012"/>
    </source>
</evidence>
<name>A0A124JTC1_9SPHN</name>
<dbReference type="Pfam" id="PF05309">
    <property type="entry name" value="TraE"/>
    <property type="match status" value="1"/>
</dbReference>
<keyword evidence="1" id="KW-0472">Membrane</keyword>
<dbReference type="OrthoDB" id="7405099at2"/>
<keyword evidence="3" id="KW-1185">Reference proteome</keyword>
<comment type="caution">
    <text evidence="2">The sequence shown here is derived from an EMBL/GenBank/DDBJ whole genome shotgun (WGS) entry which is preliminary data.</text>
</comment>
<gene>
    <name evidence="2" type="ORF">AQZ52_14175</name>
</gene>
<dbReference type="EMBL" id="LLZS01000009">
    <property type="protein sequence ID" value="KUR70025.1"/>
    <property type="molecule type" value="Genomic_DNA"/>
</dbReference>
<evidence type="ECO:0000256" key="1">
    <source>
        <dbReference type="SAM" id="Phobius"/>
    </source>
</evidence>
<dbReference type="InterPro" id="IPR007973">
    <property type="entry name" value="Pilus_assembly_TraE"/>
</dbReference>
<keyword evidence="1" id="KW-1133">Transmembrane helix</keyword>
<evidence type="ECO:0000313" key="2">
    <source>
        <dbReference type="EMBL" id="KUR70025.1"/>
    </source>
</evidence>
<accession>A0A124JTC1</accession>
<sequence>MDLDLAHASAQRVLRQRNVLAVASLVLGVLLVGTFVVAQKRDREVVLVPTLRAPVTLSSAAVAPEYLEMVTRDVAAVALNRSPETLTWWMNSILEFTDEPARGQVKRDLMKIVAEQQGSQITQFFTPDMMQVDPVHLQSQVGGIVHTVVASKEVTNEHRVFRFTWAYNGVSLKLKGFGMVTKPTEPAK</sequence>
<protein>
    <submittedName>
        <fullName evidence="2">Conjugal transfer protein TraE</fullName>
    </submittedName>
</protein>
<reference evidence="2 3" key="1">
    <citation type="submission" date="2015-10" db="EMBL/GenBank/DDBJ databases">
        <title>Draft genome sequence of Novosphingobium fuchskuhlense DSM 25065 isolated from a surface water sample of the southwest basin of Lake Grosse Fuchskuhle.</title>
        <authorList>
            <person name="Ruckert C."/>
            <person name="Winkler A."/>
            <person name="Glaeser J."/>
            <person name="Grossart H.-P."/>
            <person name="Kalinowski J."/>
            <person name="Glaeser S."/>
        </authorList>
    </citation>
    <scope>NUCLEOTIDE SEQUENCE [LARGE SCALE GENOMIC DNA]</scope>
    <source>
        <strain evidence="2 3">FNE08-7</strain>
    </source>
</reference>
<keyword evidence="1" id="KW-0812">Transmembrane</keyword>
<organism evidence="2 3">
    <name type="scientific">Novosphingobium fuchskuhlense</name>
    <dbReference type="NCBI Taxonomy" id="1117702"/>
    <lineage>
        <taxon>Bacteria</taxon>
        <taxon>Pseudomonadati</taxon>
        <taxon>Pseudomonadota</taxon>
        <taxon>Alphaproteobacteria</taxon>
        <taxon>Sphingomonadales</taxon>
        <taxon>Sphingomonadaceae</taxon>
        <taxon>Novosphingobium</taxon>
    </lineage>
</organism>